<evidence type="ECO:0000313" key="2">
    <source>
        <dbReference type="Proteomes" id="UP000032142"/>
    </source>
</evidence>
<gene>
    <name evidence="1" type="ORF">F383_00300</name>
</gene>
<organism evidence="1 2">
    <name type="scientific">Gossypium arboreum</name>
    <name type="common">Tree cotton</name>
    <name type="synonym">Gossypium nanking</name>
    <dbReference type="NCBI Taxonomy" id="29729"/>
    <lineage>
        <taxon>Eukaryota</taxon>
        <taxon>Viridiplantae</taxon>
        <taxon>Streptophyta</taxon>
        <taxon>Embryophyta</taxon>
        <taxon>Tracheophyta</taxon>
        <taxon>Spermatophyta</taxon>
        <taxon>Magnoliopsida</taxon>
        <taxon>eudicotyledons</taxon>
        <taxon>Gunneridae</taxon>
        <taxon>Pentapetalae</taxon>
        <taxon>rosids</taxon>
        <taxon>malvids</taxon>
        <taxon>Malvales</taxon>
        <taxon>Malvaceae</taxon>
        <taxon>Malvoideae</taxon>
        <taxon>Gossypium</taxon>
    </lineage>
</organism>
<dbReference type="AlphaFoldDB" id="A0A0B0NG65"/>
<accession>A0A0B0NG65</accession>
<protein>
    <submittedName>
        <fullName evidence="1">Sperm-associated antigen 5</fullName>
    </submittedName>
</protein>
<sequence>MRASVRPCLEHGIDNVMRASVRPCLGHGFSIDMCASVRPCLGHGIGHIMRANVNPCLGHGICSYSIFMRYGSSYVTLMFCQASIGDQETSEASITLSPDSFGIASLNVLIVACIGT</sequence>
<dbReference type="EMBL" id="KN396292">
    <property type="protein sequence ID" value="KHG11672.1"/>
    <property type="molecule type" value="Genomic_DNA"/>
</dbReference>
<dbReference type="Proteomes" id="UP000032142">
    <property type="component" value="Unassembled WGS sequence"/>
</dbReference>
<keyword evidence="2" id="KW-1185">Reference proteome</keyword>
<name>A0A0B0NG65_GOSAR</name>
<reference evidence="2" key="1">
    <citation type="submission" date="2014-09" db="EMBL/GenBank/DDBJ databases">
        <authorList>
            <person name="Mudge J."/>
            <person name="Ramaraj T."/>
            <person name="Lindquist I.E."/>
            <person name="Bharti A.K."/>
            <person name="Sundararajan A."/>
            <person name="Cameron C.T."/>
            <person name="Woodward J.E."/>
            <person name="May G.D."/>
            <person name="Brubaker C."/>
            <person name="Broadhvest J."/>
            <person name="Wilkins T.A."/>
        </authorList>
    </citation>
    <scope>NUCLEOTIDE SEQUENCE</scope>
    <source>
        <strain evidence="2">cv. AKA8401</strain>
    </source>
</reference>
<proteinExistence type="predicted"/>
<evidence type="ECO:0000313" key="1">
    <source>
        <dbReference type="EMBL" id="KHG11672.1"/>
    </source>
</evidence>